<dbReference type="PANTHER" id="PTHR40658:SF3">
    <property type="entry name" value="CLBS_DFSB FAMILY FOUR-HELIX BUNDLE PROTEIN"/>
    <property type="match status" value="1"/>
</dbReference>
<gene>
    <name evidence="1" type="ORF">CI088_16585</name>
</gene>
<dbReference type="InterPro" id="IPR012550">
    <property type="entry name" value="DUF1706"/>
</dbReference>
<keyword evidence="2" id="KW-1185">Reference proteome</keyword>
<dbReference type="PANTHER" id="PTHR40658">
    <property type="match status" value="1"/>
</dbReference>
<dbReference type="Proteomes" id="UP000249828">
    <property type="component" value="Unassembled WGS sequence"/>
</dbReference>
<evidence type="ECO:0000313" key="1">
    <source>
        <dbReference type="EMBL" id="PZL69869.1"/>
    </source>
</evidence>
<reference evidence="1 2" key="1">
    <citation type="submission" date="2017-11" db="EMBL/GenBank/DDBJ databases">
        <title>Draft genome sequence of Enterococcus plantarum TRW2 strain isolated from lettuce.</title>
        <authorList>
            <person name="Kim E.B."/>
            <person name="Marco M.L."/>
            <person name="Williams T.R."/>
            <person name="You I.H."/>
        </authorList>
    </citation>
    <scope>NUCLEOTIDE SEQUENCE [LARGE SCALE GENOMIC DNA]</scope>
    <source>
        <strain evidence="1 2">TRW2</strain>
    </source>
</reference>
<proteinExistence type="predicted"/>
<accession>A0A2W4BDN3</accession>
<dbReference type="InterPro" id="IPR034660">
    <property type="entry name" value="DinB/YfiT-like"/>
</dbReference>
<dbReference type="Gene3D" id="1.20.120.450">
    <property type="entry name" value="dinb family like domain"/>
    <property type="match status" value="1"/>
</dbReference>
<dbReference type="PIRSF" id="PIRSF031551">
    <property type="entry name" value="DUF1706"/>
    <property type="match status" value="1"/>
</dbReference>
<evidence type="ECO:0000313" key="2">
    <source>
        <dbReference type="Proteomes" id="UP000249828"/>
    </source>
</evidence>
<dbReference type="AlphaFoldDB" id="A0A2W4BDN3"/>
<dbReference type="EMBL" id="PIEU01000129">
    <property type="protein sequence ID" value="PZL69869.1"/>
    <property type="molecule type" value="Genomic_DNA"/>
</dbReference>
<organism evidence="1 2">
    <name type="scientific">Enterococcus plantarum</name>
    <dbReference type="NCBI Taxonomy" id="1077675"/>
    <lineage>
        <taxon>Bacteria</taxon>
        <taxon>Bacillati</taxon>
        <taxon>Bacillota</taxon>
        <taxon>Bacilli</taxon>
        <taxon>Lactobacillales</taxon>
        <taxon>Enterococcaceae</taxon>
        <taxon>Enterococcus</taxon>
    </lineage>
</organism>
<sequence>MMTYKNKQELINEIKKRYEKYEAEFDQVPEDLKNERIEQVDKTPSENLSYQLGWVNLILQWEREEQAGKIVQTPAPGYKWNHLSDLYQSFYEKYGIYSIAEQRERLNNSVTELCQWLQTLSDEELFESGQRNWATTKAMWPVYKWVHINTVAPFTNFRTKIRKWKKLAKLNE</sequence>
<dbReference type="Pfam" id="PF08020">
    <property type="entry name" value="DUF1706"/>
    <property type="match status" value="1"/>
</dbReference>
<dbReference type="RefSeq" id="WP_111248972.1">
    <property type="nucleotide sequence ID" value="NZ_PIEU01000129.1"/>
</dbReference>
<protein>
    <submittedName>
        <fullName evidence="1">Cytoplasmic protein</fullName>
    </submittedName>
</protein>
<comment type="caution">
    <text evidence="1">The sequence shown here is derived from an EMBL/GenBank/DDBJ whole genome shotgun (WGS) entry which is preliminary data.</text>
</comment>
<name>A0A2W4BDN3_9ENTE</name>